<keyword evidence="3" id="KW-1185">Reference proteome</keyword>
<sequence>MTTTKSQIAVNPSPGITLSLEILVSGSLLAGVAINVISKMNRISFSITQIEKTLKEPLILCFDS</sequence>
<dbReference type="EMBL" id="CP054698">
    <property type="protein sequence ID" value="QMS89534.1"/>
    <property type="molecule type" value="Genomic_DNA"/>
</dbReference>
<keyword evidence="1" id="KW-1133">Transmembrane helix</keyword>
<gene>
    <name evidence="2" type="ORF">HUN01_18840</name>
</gene>
<keyword evidence="1" id="KW-0812">Transmembrane</keyword>
<dbReference type="KEGG" id="ned:HUN01_18840"/>
<evidence type="ECO:0000256" key="1">
    <source>
        <dbReference type="SAM" id="Phobius"/>
    </source>
</evidence>
<dbReference type="RefSeq" id="WP_181932531.1">
    <property type="nucleotide sequence ID" value="NZ_CP054698.1"/>
</dbReference>
<name>A0A7D7LE38_9NOSO</name>
<organism evidence="2 3">
    <name type="scientific">Nostoc edaphicum CCNP1411</name>
    <dbReference type="NCBI Taxonomy" id="1472755"/>
    <lineage>
        <taxon>Bacteria</taxon>
        <taxon>Bacillati</taxon>
        <taxon>Cyanobacteriota</taxon>
        <taxon>Cyanophyceae</taxon>
        <taxon>Nostocales</taxon>
        <taxon>Nostocaceae</taxon>
        <taxon>Nostoc</taxon>
    </lineage>
</organism>
<evidence type="ECO:0000313" key="3">
    <source>
        <dbReference type="Proteomes" id="UP000514713"/>
    </source>
</evidence>
<dbReference type="AlphaFoldDB" id="A0A7D7LE38"/>
<reference evidence="3" key="1">
    <citation type="submission" date="2020-06" db="EMBL/GenBank/DDBJ databases">
        <title>Nostoc edaphicum CCNP1411 genome.</title>
        <authorList>
            <person name="Fidor A."/>
            <person name="Grabski M."/>
            <person name="Gawor J."/>
            <person name="Gromadka R."/>
            <person name="Wegrzyn G."/>
            <person name="Mazur-Marzec H."/>
        </authorList>
    </citation>
    <scope>NUCLEOTIDE SEQUENCE [LARGE SCALE GENOMIC DNA]</scope>
    <source>
        <strain evidence="3">CCNP1411</strain>
    </source>
</reference>
<evidence type="ECO:0000313" key="2">
    <source>
        <dbReference type="EMBL" id="QMS89534.1"/>
    </source>
</evidence>
<proteinExistence type="predicted"/>
<keyword evidence="1" id="KW-0472">Membrane</keyword>
<feature type="transmembrane region" description="Helical" evidence="1">
    <location>
        <begin position="16"/>
        <end position="37"/>
    </location>
</feature>
<protein>
    <submittedName>
        <fullName evidence="2">Uncharacterized protein</fullName>
    </submittedName>
</protein>
<accession>A0A7D7LE38</accession>
<dbReference type="Proteomes" id="UP000514713">
    <property type="component" value="Chromosome"/>
</dbReference>